<name>A0ABU0H5M2_9HYPH</name>
<comment type="caution">
    <text evidence="3">The sequence shown here is derived from an EMBL/GenBank/DDBJ whole genome shotgun (WGS) entry which is preliminary data.</text>
</comment>
<dbReference type="Pfam" id="PF09898">
    <property type="entry name" value="DUF2125"/>
    <property type="match status" value="1"/>
</dbReference>
<evidence type="ECO:0000313" key="4">
    <source>
        <dbReference type="Proteomes" id="UP001241603"/>
    </source>
</evidence>
<feature type="transmembrane region" description="Helical" evidence="2">
    <location>
        <begin position="38"/>
        <end position="57"/>
    </location>
</feature>
<protein>
    <recommendedName>
        <fullName evidence="5">DUF2125 domain-containing protein</fullName>
    </recommendedName>
</protein>
<keyword evidence="4" id="KW-1185">Reference proteome</keyword>
<feature type="compositionally biased region" description="Basic and acidic residues" evidence="1">
    <location>
        <begin position="14"/>
        <end position="23"/>
    </location>
</feature>
<accession>A0ABU0H5M2</accession>
<dbReference type="EMBL" id="JAUSVO010000002">
    <property type="protein sequence ID" value="MDQ0437173.1"/>
    <property type="molecule type" value="Genomic_DNA"/>
</dbReference>
<evidence type="ECO:0008006" key="5">
    <source>
        <dbReference type="Google" id="ProtNLM"/>
    </source>
</evidence>
<feature type="region of interest" description="Disordered" evidence="1">
    <location>
        <begin position="1"/>
        <end position="29"/>
    </location>
</feature>
<evidence type="ECO:0000313" key="3">
    <source>
        <dbReference type="EMBL" id="MDQ0437173.1"/>
    </source>
</evidence>
<dbReference type="Proteomes" id="UP001241603">
    <property type="component" value="Unassembled WGS sequence"/>
</dbReference>
<evidence type="ECO:0000256" key="2">
    <source>
        <dbReference type="SAM" id="Phobius"/>
    </source>
</evidence>
<sequence>MTTPAEPDEPIATDMDHAPKADPTEAPPAKPARRRFQLIILAALLLVALWSAGWFAIRHYAEGRLAAIQQDVADQGGSFACESERISGFPFRFVLNCTPAAITLPDSGLSARVSAVEAIALAYNPTHLLAAAQGPLVLRLHDGLGVNAEWSAAKASLRVGLSGRLKRFSGVVDDLDISLESPDKLIAATDLKAKHGELHLLQADGDATALEIWSTAQGLAAMLPGAPALPTLNGDVHAILPGALPAHRDETVDPVAAWLAAGGEVKLDRLGVDVGGFMAVASGDLTVSPDGLVSGRVAVRVDQLDKLPDLIEAIRPGHRDQVARIIGPLAAFLKPVTVDGKTWRETTVTIKDGRATVGFIPLGTIPPLKLAKTAEG</sequence>
<proteinExistence type="predicted"/>
<reference evidence="3 4" key="1">
    <citation type="submission" date="2023-07" db="EMBL/GenBank/DDBJ databases">
        <title>Genomic Encyclopedia of Type Strains, Phase IV (KMG-IV): sequencing the most valuable type-strain genomes for metagenomic binning, comparative biology and taxonomic classification.</title>
        <authorList>
            <person name="Goeker M."/>
        </authorList>
    </citation>
    <scope>NUCLEOTIDE SEQUENCE [LARGE SCALE GENOMIC DNA]</scope>
    <source>
        <strain evidence="3 4">B6-8</strain>
    </source>
</reference>
<organism evidence="3 4">
    <name type="scientific">Kaistia dalseonensis</name>
    <dbReference type="NCBI Taxonomy" id="410840"/>
    <lineage>
        <taxon>Bacteria</taxon>
        <taxon>Pseudomonadati</taxon>
        <taxon>Pseudomonadota</taxon>
        <taxon>Alphaproteobacteria</taxon>
        <taxon>Hyphomicrobiales</taxon>
        <taxon>Kaistiaceae</taxon>
        <taxon>Kaistia</taxon>
    </lineage>
</organism>
<evidence type="ECO:0000256" key="1">
    <source>
        <dbReference type="SAM" id="MobiDB-lite"/>
    </source>
</evidence>
<feature type="compositionally biased region" description="Acidic residues" evidence="1">
    <location>
        <begin position="1"/>
        <end position="11"/>
    </location>
</feature>
<dbReference type="RefSeq" id="WP_266348105.1">
    <property type="nucleotide sequence ID" value="NZ_JAPKNG010000002.1"/>
</dbReference>
<dbReference type="InterPro" id="IPR018666">
    <property type="entry name" value="DUF2125"/>
</dbReference>
<keyword evidence="2" id="KW-0812">Transmembrane</keyword>
<keyword evidence="2" id="KW-0472">Membrane</keyword>
<gene>
    <name evidence="3" type="ORF">QO014_001558</name>
</gene>
<keyword evidence="2" id="KW-1133">Transmembrane helix</keyword>